<evidence type="ECO:0000256" key="2">
    <source>
        <dbReference type="ARBA" id="ARBA00012178"/>
    </source>
</evidence>
<keyword evidence="20" id="KW-1185">Reference proteome</keyword>
<dbReference type="GO" id="GO:0140943">
    <property type="term" value="F:histone H4K20 trimethyltransferase activity"/>
    <property type="evidence" value="ECO:0007669"/>
    <property type="project" value="UniProtKB-EC"/>
</dbReference>
<keyword evidence="8" id="KW-0863">Zinc-finger</keyword>
<keyword evidence="9" id="KW-0862">Zinc</keyword>
<dbReference type="Proteomes" id="UP001329430">
    <property type="component" value="Chromosome 1"/>
</dbReference>
<evidence type="ECO:0000256" key="1">
    <source>
        <dbReference type="ARBA" id="ARBA00004496"/>
    </source>
</evidence>
<evidence type="ECO:0000256" key="5">
    <source>
        <dbReference type="ARBA" id="ARBA00022679"/>
    </source>
</evidence>
<evidence type="ECO:0000256" key="14">
    <source>
        <dbReference type="ARBA" id="ARBA00049497"/>
    </source>
</evidence>
<comment type="catalytic activity">
    <reaction evidence="12">
        <text>L-lysyl(36)-[histone H3] + 3 S-adenosyl-L-methionine = N(6),N(6),N(6)-trimethyl-L-lysyl(36)-[histone H3] + 3 S-adenosyl-L-homocysteine + 3 H(+)</text>
        <dbReference type="Rhea" id="RHEA:60324"/>
        <dbReference type="Rhea" id="RHEA-COMP:9785"/>
        <dbReference type="Rhea" id="RHEA-COMP:15536"/>
        <dbReference type="ChEBI" id="CHEBI:15378"/>
        <dbReference type="ChEBI" id="CHEBI:29969"/>
        <dbReference type="ChEBI" id="CHEBI:57856"/>
        <dbReference type="ChEBI" id="CHEBI:59789"/>
        <dbReference type="ChEBI" id="CHEBI:61961"/>
        <dbReference type="EC" id="2.1.1.359"/>
    </reaction>
</comment>
<dbReference type="PANTHER" id="PTHR46402:SF2">
    <property type="entry name" value="HISTONE-LYSINE N-TRIMETHYLTRANSFERASE SMYD5"/>
    <property type="match status" value="1"/>
</dbReference>
<comment type="catalytic activity">
    <reaction evidence="14">
        <text>L-lysyl-[protein] + 3 S-adenosyl-L-methionine = N(6),N(6),N(6)-trimethyl-L-lysyl-[protein] + 3 S-adenosyl-L-homocysteine + 3 H(+)</text>
        <dbReference type="Rhea" id="RHEA:54192"/>
        <dbReference type="Rhea" id="RHEA-COMP:9752"/>
        <dbReference type="Rhea" id="RHEA-COMP:13826"/>
        <dbReference type="ChEBI" id="CHEBI:15378"/>
        <dbReference type="ChEBI" id="CHEBI:29969"/>
        <dbReference type="ChEBI" id="CHEBI:57856"/>
        <dbReference type="ChEBI" id="CHEBI:59789"/>
        <dbReference type="ChEBI" id="CHEBI:61961"/>
    </reaction>
    <physiologicalReaction direction="left-to-right" evidence="14">
        <dbReference type="Rhea" id="RHEA:54193"/>
    </physiologicalReaction>
</comment>
<protein>
    <recommendedName>
        <fullName evidence="15">Protein-lysine N-trimethyltransferase SMYD5</fullName>
        <ecNumber evidence="2">2.1.1.359</ecNumber>
        <ecNumber evidence="10">2.1.1.372</ecNumber>
    </recommendedName>
    <alternativeName>
        <fullName evidence="11">SET and MYND domain-containing protein 5</fullName>
    </alternativeName>
    <alternativeName>
        <fullName evidence="16">[histone H3]-lysine20 N-trimethyltransferase SMYD5</fullName>
    </alternativeName>
    <alternativeName>
        <fullName evidence="17">[histone H4]-lysine36 N-trimethyltransferase SMYD5</fullName>
    </alternativeName>
</protein>
<evidence type="ECO:0000313" key="19">
    <source>
        <dbReference type="EMBL" id="KAK5650510.1"/>
    </source>
</evidence>
<dbReference type="GO" id="GO:0032259">
    <property type="term" value="P:methylation"/>
    <property type="evidence" value="ECO:0007669"/>
    <property type="project" value="UniProtKB-KW"/>
</dbReference>
<evidence type="ECO:0000313" key="20">
    <source>
        <dbReference type="Proteomes" id="UP001329430"/>
    </source>
</evidence>
<comment type="catalytic activity">
    <reaction evidence="13">
        <text>L-lysyl(20)-[histone H4] + 3 S-adenosyl-L-methionine = N(6),N(6),N(6)-trimethyl-L-lysyl(20)-[histone H4] + 3 S-adenosyl-L-homocysteine + 3 H(+)</text>
        <dbReference type="Rhea" id="RHEA:64456"/>
        <dbReference type="Rhea" id="RHEA-COMP:15554"/>
        <dbReference type="Rhea" id="RHEA-COMP:15998"/>
        <dbReference type="ChEBI" id="CHEBI:15378"/>
        <dbReference type="ChEBI" id="CHEBI:29969"/>
        <dbReference type="ChEBI" id="CHEBI:57856"/>
        <dbReference type="ChEBI" id="CHEBI:59789"/>
        <dbReference type="ChEBI" id="CHEBI:61961"/>
        <dbReference type="EC" id="2.1.1.372"/>
    </reaction>
</comment>
<evidence type="ECO:0000256" key="7">
    <source>
        <dbReference type="ARBA" id="ARBA00022723"/>
    </source>
</evidence>
<dbReference type="Gene3D" id="2.170.270.10">
    <property type="entry name" value="SET domain"/>
    <property type="match status" value="1"/>
</dbReference>
<name>A0AAN7ZK26_9COLE</name>
<comment type="caution">
    <text evidence="19">The sequence shown here is derived from an EMBL/GenBank/DDBJ whole genome shotgun (WGS) entry which is preliminary data.</text>
</comment>
<dbReference type="Gene3D" id="6.10.140.2220">
    <property type="match status" value="1"/>
</dbReference>
<keyword evidence="4" id="KW-0489">Methyltransferase</keyword>
<keyword evidence="6" id="KW-0949">S-adenosyl-L-methionine</keyword>
<evidence type="ECO:0000256" key="8">
    <source>
        <dbReference type="ARBA" id="ARBA00022771"/>
    </source>
</evidence>
<dbReference type="GO" id="GO:0005737">
    <property type="term" value="C:cytoplasm"/>
    <property type="evidence" value="ECO:0007669"/>
    <property type="project" value="UniProtKB-SubCell"/>
</dbReference>
<dbReference type="GO" id="GO:0008270">
    <property type="term" value="F:zinc ion binding"/>
    <property type="evidence" value="ECO:0007669"/>
    <property type="project" value="UniProtKB-KW"/>
</dbReference>
<evidence type="ECO:0000256" key="16">
    <source>
        <dbReference type="ARBA" id="ARBA00049789"/>
    </source>
</evidence>
<dbReference type="InterPro" id="IPR044422">
    <property type="entry name" value="SMYD5_SET"/>
</dbReference>
<evidence type="ECO:0000256" key="17">
    <source>
        <dbReference type="ARBA" id="ARBA00049806"/>
    </source>
</evidence>
<dbReference type="GO" id="GO:0140955">
    <property type="term" value="F:histone H3K36 trimethyltransferase activity"/>
    <property type="evidence" value="ECO:0007669"/>
    <property type="project" value="UniProtKB-EC"/>
</dbReference>
<organism evidence="19 20">
    <name type="scientific">Pyrocoelia pectoralis</name>
    <dbReference type="NCBI Taxonomy" id="417401"/>
    <lineage>
        <taxon>Eukaryota</taxon>
        <taxon>Metazoa</taxon>
        <taxon>Ecdysozoa</taxon>
        <taxon>Arthropoda</taxon>
        <taxon>Hexapoda</taxon>
        <taxon>Insecta</taxon>
        <taxon>Pterygota</taxon>
        <taxon>Neoptera</taxon>
        <taxon>Endopterygota</taxon>
        <taxon>Coleoptera</taxon>
        <taxon>Polyphaga</taxon>
        <taxon>Elateriformia</taxon>
        <taxon>Elateroidea</taxon>
        <taxon>Lampyridae</taxon>
        <taxon>Lampyrinae</taxon>
        <taxon>Pyrocoelia</taxon>
    </lineage>
</organism>
<evidence type="ECO:0000259" key="18">
    <source>
        <dbReference type="PROSITE" id="PS50280"/>
    </source>
</evidence>
<dbReference type="Pfam" id="PF00856">
    <property type="entry name" value="SET"/>
    <property type="match status" value="1"/>
</dbReference>
<dbReference type="Gene3D" id="1.10.220.160">
    <property type="match status" value="1"/>
</dbReference>
<dbReference type="InterPro" id="IPR046341">
    <property type="entry name" value="SET_dom_sf"/>
</dbReference>
<evidence type="ECO:0000256" key="10">
    <source>
        <dbReference type="ARBA" id="ARBA00024057"/>
    </source>
</evidence>
<accession>A0AAN7ZK26</accession>
<reference evidence="19 20" key="1">
    <citation type="journal article" date="2024" name="Insects">
        <title>An Improved Chromosome-Level Genome Assembly of the Firefly Pyrocoelia pectoralis.</title>
        <authorList>
            <person name="Fu X."/>
            <person name="Meyer-Rochow V.B."/>
            <person name="Ballantyne L."/>
            <person name="Zhu X."/>
        </authorList>
    </citation>
    <scope>NUCLEOTIDE SEQUENCE [LARGE SCALE GENOMIC DNA]</scope>
    <source>
        <strain evidence="19">XCY_ONT2</strain>
    </source>
</reference>
<proteinExistence type="predicted"/>
<dbReference type="InterPro" id="IPR001214">
    <property type="entry name" value="SET_dom"/>
</dbReference>
<keyword evidence="3" id="KW-0963">Cytoplasm</keyword>
<dbReference type="EC" id="2.1.1.359" evidence="2"/>
<evidence type="ECO:0000256" key="9">
    <source>
        <dbReference type="ARBA" id="ARBA00022833"/>
    </source>
</evidence>
<dbReference type="EMBL" id="JAVRBK010000001">
    <property type="protein sequence ID" value="KAK5650510.1"/>
    <property type="molecule type" value="Genomic_DNA"/>
</dbReference>
<evidence type="ECO:0000256" key="4">
    <source>
        <dbReference type="ARBA" id="ARBA00022603"/>
    </source>
</evidence>
<gene>
    <name evidence="19" type="ORF">RI129_001539</name>
</gene>
<evidence type="ECO:0000256" key="15">
    <source>
        <dbReference type="ARBA" id="ARBA00049768"/>
    </source>
</evidence>
<dbReference type="SMART" id="SM00317">
    <property type="entry name" value="SET"/>
    <property type="match status" value="1"/>
</dbReference>
<evidence type="ECO:0000256" key="12">
    <source>
        <dbReference type="ARBA" id="ARBA00047545"/>
    </source>
</evidence>
<dbReference type="GO" id="GO:0045814">
    <property type="term" value="P:negative regulation of gene expression, epigenetic"/>
    <property type="evidence" value="ECO:0007669"/>
    <property type="project" value="TreeGrafter"/>
</dbReference>
<evidence type="ECO:0000256" key="13">
    <source>
        <dbReference type="ARBA" id="ARBA00048081"/>
    </source>
</evidence>
<dbReference type="CDD" id="cd10521">
    <property type="entry name" value="SET_SMYD5"/>
    <property type="match status" value="1"/>
</dbReference>
<sequence>MDVEIRSINNAKGRGLFSKKCFPCGTVIFEEDPLVCCQFSWNSSYMYKTCDHCLRPLESALENARRLTGNSELILPYPECCTTNKNSIVLCSSCGVEYCCMECQSDAFNRYHRILCLRTKERNNSQPLEHLNEAWKQMHYPPETSTIMIIPRLLATILQSSNPEQMQETVLQFTHRAINEDAQLVHKLLGEKFADQLLILHNLLLQAIPHEGIEQFLTLEGFQSLLALIGTNGQGVGTSAVSQWVTRSSELPLGDAEKQRLDNFIDKLYEDMDRVSGNFLNNEGVALFSLQSSCNHSCIPNAEPTYLHNNSRLSLVALRDIEAGEEITISYLDECNVQRSRHSRHKVLMENYLFICNCFKCDQQVNDPDVTSDEEEDDDEEMSE</sequence>
<evidence type="ECO:0000256" key="6">
    <source>
        <dbReference type="ARBA" id="ARBA00022691"/>
    </source>
</evidence>
<evidence type="ECO:0000256" key="11">
    <source>
        <dbReference type="ARBA" id="ARBA00033038"/>
    </source>
</evidence>
<dbReference type="PROSITE" id="PS50280">
    <property type="entry name" value="SET"/>
    <property type="match status" value="1"/>
</dbReference>
<comment type="subcellular location">
    <subcellularLocation>
        <location evidence="1">Cytoplasm</location>
    </subcellularLocation>
</comment>
<keyword evidence="5" id="KW-0808">Transferase</keyword>
<feature type="domain" description="SET" evidence="18">
    <location>
        <begin position="1"/>
        <end position="332"/>
    </location>
</feature>
<dbReference type="EC" id="2.1.1.372" evidence="10"/>
<dbReference type="SUPFAM" id="SSF82199">
    <property type="entry name" value="SET domain"/>
    <property type="match status" value="1"/>
</dbReference>
<keyword evidence="7" id="KW-0479">Metal-binding</keyword>
<dbReference type="PANTHER" id="PTHR46402">
    <property type="entry name" value="SET AND MYND DOMAIN-CONTAINING PROTEIN 5"/>
    <property type="match status" value="1"/>
</dbReference>
<dbReference type="AlphaFoldDB" id="A0AAN7ZK26"/>
<evidence type="ECO:0000256" key="3">
    <source>
        <dbReference type="ARBA" id="ARBA00022490"/>
    </source>
</evidence>